<sequence length="146" mass="16721">MGLLVYQGLLQTELEQLKITDVNLAGGSVYIKGTPKTNSRELQQKPKQIMLFHEYLSQVRPELLKDNEREALLIGSHQNAITAEDINKQVTWSFKGLYAPRRVTCRTIRQSAITNLLRSEHELRIVQVFAGHKYPSATEKYKQAQL</sequence>
<proteinExistence type="predicted"/>
<dbReference type="EMBL" id="JAUFQS010000014">
    <property type="protein sequence ID" value="MDN3688913.1"/>
    <property type="molecule type" value="Genomic_DNA"/>
</dbReference>
<evidence type="ECO:0000313" key="4">
    <source>
        <dbReference type="Proteomes" id="UP001236663"/>
    </source>
</evidence>
<dbReference type="InterPro" id="IPR011010">
    <property type="entry name" value="DNA_brk_join_enz"/>
</dbReference>
<dbReference type="Gene3D" id="1.10.443.10">
    <property type="entry name" value="Intergrase catalytic core"/>
    <property type="match status" value="1"/>
</dbReference>
<reference evidence="4" key="1">
    <citation type="journal article" date="2019" name="Int. J. Syst. Evol. Microbiol.">
        <title>The Global Catalogue of Microorganisms (GCM) 10K type strain sequencing project: providing services to taxonomists for standard genome sequencing and annotation.</title>
        <authorList>
            <consortium name="The Broad Institute Genomics Platform"/>
            <consortium name="The Broad Institute Genome Sequencing Center for Infectious Disease"/>
            <person name="Wu L."/>
            <person name="Ma J."/>
        </authorList>
    </citation>
    <scope>NUCLEOTIDE SEQUENCE [LARGE SCALE GENOMIC DNA]</scope>
    <source>
        <strain evidence="4">CECT 7706</strain>
    </source>
</reference>
<keyword evidence="4" id="KW-1185">Reference proteome</keyword>
<dbReference type="Proteomes" id="UP001236663">
    <property type="component" value="Unassembled WGS sequence"/>
</dbReference>
<organism evidence="3 4">
    <name type="scientific">Cyclobacterium jeungdonense</name>
    <dbReference type="NCBI Taxonomy" id="708087"/>
    <lineage>
        <taxon>Bacteria</taxon>
        <taxon>Pseudomonadati</taxon>
        <taxon>Bacteroidota</taxon>
        <taxon>Cytophagia</taxon>
        <taxon>Cytophagales</taxon>
        <taxon>Cyclobacteriaceae</taxon>
        <taxon>Cyclobacterium</taxon>
    </lineage>
</organism>
<dbReference type="SUPFAM" id="SSF56349">
    <property type="entry name" value="DNA breaking-rejoining enzymes"/>
    <property type="match status" value="1"/>
</dbReference>
<keyword evidence="1" id="KW-0233">DNA recombination</keyword>
<dbReference type="InterPro" id="IPR002104">
    <property type="entry name" value="Integrase_catalytic"/>
</dbReference>
<evidence type="ECO:0000313" key="3">
    <source>
        <dbReference type="EMBL" id="MDN3688913.1"/>
    </source>
</evidence>
<dbReference type="InterPro" id="IPR013762">
    <property type="entry name" value="Integrase-like_cat_sf"/>
</dbReference>
<evidence type="ECO:0000256" key="1">
    <source>
        <dbReference type="ARBA" id="ARBA00023172"/>
    </source>
</evidence>
<dbReference type="PROSITE" id="PS51898">
    <property type="entry name" value="TYR_RECOMBINASE"/>
    <property type="match status" value="1"/>
</dbReference>
<accession>A0ABT8C7Z8</accession>
<evidence type="ECO:0000259" key="2">
    <source>
        <dbReference type="PROSITE" id="PS51898"/>
    </source>
</evidence>
<gene>
    <name evidence="3" type="ORF">QWZ15_13820</name>
</gene>
<dbReference type="Pfam" id="PF00589">
    <property type="entry name" value="Phage_integrase"/>
    <property type="match status" value="1"/>
</dbReference>
<dbReference type="CDD" id="cd00397">
    <property type="entry name" value="DNA_BRE_C"/>
    <property type="match status" value="1"/>
</dbReference>
<feature type="domain" description="Tyr recombinase" evidence="2">
    <location>
        <begin position="1"/>
        <end position="146"/>
    </location>
</feature>
<comment type="caution">
    <text evidence="3">The sequence shown here is derived from an EMBL/GenBank/DDBJ whole genome shotgun (WGS) entry which is preliminary data.</text>
</comment>
<name>A0ABT8C7Z8_9BACT</name>
<protein>
    <submittedName>
        <fullName evidence="3">Site-specific integrase</fullName>
    </submittedName>
</protein>
<dbReference type="RefSeq" id="WP_163387408.1">
    <property type="nucleotide sequence ID" value="NZ_JAUFQS010000014.1"/>
</dbReference>